<accession>A0ABP0HVV4</accession>
<organism evidence="1 2">
    <name type="scientific">Durusdinium trenchii</name>
    <dbReference type="NCBI Taxonomy" id="1381693"/>
    <lineage>
        <taxon>Eukaryota</taxon>
        <taxon>Sar</taxon>
        <taxon>Alveolata</taxon>
        <taxon>Dinophyceae</taxon>
        <taxon>Suessiales</taxon>
        <taxon>Symbiodiniaceae</taxon>
        <taxon>Durusdinium</taxon>
    </lineage>
</organism>
<gene>
    <name evidence="1" type="ORF">SCF082_LOCUS3908</name>
</gene>
<evidence type="ECO:0000313" key="1">
    <source>
        <dbReference type="EMBL" id="CAK8994361.1"/>
    </source>
</evidence>
<evidence type="ECO:0000313" key="2">
    <source>
        <dbReference type="Proteomes" id="UP001642464"/>
    </source>
</evidence>
<comment type="caution">
    <text evidence="1">The sequence shown here is derived from an EMBL/GenBank/DDBJ whole genome shotgun (WGS) entry which is preliminary data.</text>
</comment>
<dbReference type="Proteomes" id="UP001642464">
    <property type="component" value="Unassembled WGS sequence"/>
</dbReference>
<keyword evidence="2" id="KW-1185">Reference proteome</keyword>
<sequence>MILPSRASRVRAEAALLEAVAEDDPTKVSSALGLTHKYAGELLALKVKATYNNASDGSAFFHSIASYGLQFQLGENITELAKRNGMTEALKILETVEKRLVPLTVPLGRPLETEALLLKAISADDGAEITKLASSVNARQVSRILSLKVKDSYNDANDSTAFYHSVASHSLKFQLGDTLLDLAVRNEKPSAVESLKKLLGYEVSSEMQQSTKESSKESSKVIKAFVRNAMSGEELCQISAESSWTIARLAEEVARVAPAAGGCRIFLLGESAVMAGTTLADLTEGDTLELSSLVRENVSGVYFTTIAGDGGLDDPLGPLGGPGGRLLPGGRRPKPAELRLELCEDGTALVEYSAKPIDRGHCAPPSGGHFVSASGTWTFAAPGVKVDLTKGFHGHFIRMIPTRASKWEQEQSISLAMAKEDQFDVVDVVCRSSRSSPETVSLRSPHVLCPKGAAFVKTEGRRRLLKNFRMDEEFD</sequence>
<name>A0ABP0HVV4_9DINO</name>
<reference evidence="1 2" key="1">
    <citation type="submission" date="2024-02" db="EMBL/GenBank/DDBJ databases">
        <authorList>
            <person name="Chen Y."/>
            <person name="Shah S."/>
            <person name="Dougan E. K."/>
            <person name="Thang M."/>
            <person name="Chan C."/>
        </authorList>
    </citation>
    <scope>NUCLEOTIDE SEQUENCE [LARGE SCALE GENOMIC DNA]</scope>
</reference>
<proteinExistence type="predicted"/>
<dbReference type="EMBL" id="CAXAMM010002003">
    <property type="protein sequence ID" value="CAK8994361.1"/>
    <property type="molecule type" value="Genomic_DNA"/>
</dbReference>
<protein>
    <submittedName>
        <fullName evidence="1">Sterol 3-beta-glucosyltransferase UGT80B1</fullName>
    </submittedName>
</protein>